<reference evidence="1 2" key="1">
    <citation type="submission" date="2024-04" db="EMBL/GenBank/DDBJ databases">
        <authorList>
            <person name="Waldvogel A.-M."/>
            <person name="Schoenle A."/>
        </authorList>
    </citation>
    <scope>NUCLEOTIDE SEQUENCE [LARGE SCALE GENOMIC DNA]</scope>
</reference>
<dbReference type="Proteomes" id="UP001497482">
    <property type="component" value="Chromosome 15"/>
</dbReference>
<dbReference type="AlphaFoldDB" id="A0AAV2K338"/>
<dbReference type="EMBL" id="OZ035837">
    <property type="protein sequence ID" value="CAL1581859.1"/>
    <property type="molecule type" value="Genomic_DNA"/>
</dbReference>
<accession>A0AAV2K338</accession>
<organism evidence="1 2">
    <name type="scientific">Knipowitschia caucasica</name>
    <name type="common">Caucasian dwarf goby</name>
    <name type="synonym">Pomatoschistus caucasicus</name>
    <dbReference type="NCBI Taxonomy" id="637954"/>
    <lineage>
        <taxon>Eukaryota</taxon>
        <taxon>Metazoa</taxon>
        <taxon>Chordata</taxon>
        <taxon>Craniata</taxon>
        <taxon>Vertebrata</taxon>
        <taxon>Euteleostomi</taxon>
        <taxon>Actinopterygii</taxon>
        <taxon>Neopterygii</taxon>
        <taxon>Teleostei</taxon>
        <taxon>Neoteleostei</taxon>
        <taxon>Acanthomorphata</taxon>
        <taxon>Gobiaria</taxon>
        <taxon>Gobiiformes</taxon>
        <taxon>Gobioidei</taxon>
        <taxon>Gobiidae</taxon>
        <taxon>Gobiinae</taxon>
        <taxon>Knipowitschia</taxon>
    </lineage>
</organism>
<protein>
    <submittedName>
        <fullName evidence="1">Uncharacterized protein</fullName>
    </submittedName>
</protein>
<name>A0AAV2K338_KNICA</name>
<sequence>MRTAPDGKDHYLRFSSSLITAHADMFVLSSLPPLPGSTMRPLPSPSHSNLAFCSSRVAPAFARLIHLAPLMPQSFGPFLQSLRRYQSTG</sequence>
<keyword evidence="2" id="KW-1185">Reference proteome</keyword>
<evidence type="ECO:0000313" key="2">
    <source>
        <dbReference type="Proteomes" id="UP001497482"/>
    </source>
</evidence>
<evidence type="ECO:0000313" key="1">
    <source>
        <dbReference type="EMBL" id="CAL1581859.1"/>
    </source>
</evidence>
<proteinExistence type="predicted"/>
<gene>
    <name evidence="1" type="ORF">KC01_LOCUS12574</name>
</gene>